<gene>
    <name evidence="3" type="ORF">D3A95_04805</name>
</gene>
<keyword evidence="2" id="KW-0472">Membrane</keyword>
<feature type="coiled-coil region" evidence="1">
    <location>
        <begin position="191"/>
        <end position="225"/>
    </location>
</feature>
<dbReference type="SUPFAM" id="SSF57997">
    <property type="entry name" value="Tropomyosin"/>
    <property type="match status" value="1"/>
</dbReference>
<dbReference type="PANTHER" id="PTHR23159">
    <property type="entry name" value="CENTROSOMAL PROTEIN 2"/>
    <property type="match status" value="1"/>
</dbReference>
<keyword evidence="4" id="KW-1185">Reference proteome</keyword>
<dbReference type="KEGG" id="tsq:D3A95_04805"/>
<feature type="coiled-coil region" evidence="1">
    <location>
        <begin position="54"/>
        <end position="158"/>
    </location>
</feature>
<keyword evidence="2" id="KW-1133">Transmembrane helix</keyword>
<keyword evidence="1" id="KW-0175">Coiled coil</keyword>
<feature type="transmembrane region" description="Helical" evidence="2">
    <location>
        <begin position="12"/>
        <end position="32"/>
    </location>
</feature>
<proteinExistence type="predicted"/>
<dbReference type="Gene3D" id="1.10.287.1490">
    <property type="match status" value="1"/>
</dbReference>
<evidence type="ECO:0000313" key="4">
    <source>
        <dbReference type="Proteomes" id="UP000261812"/>
    </source>
</evidence>
<evidence type="ECO:0000256" key="1">
    <source>
        <dbReference type="SAM" id="Coils"/>
    </source>
</evidence>
<accession>A0A3B7MAM6</accession>
<evidence type="ECO:0000256" key="2">
    <source>
        <dbReference type="SAM" id="Phobius"/>
    </source>
</evidence>
<dbReference type="RefSeq" id="WP_181496502.1">
    <property type="nucleotide sequence ID" value="NZ_CP032152.1"/>
</dbReference>
<dbReference type="EMBL" id="CP032152">
    <property type="protein sequence ID" value="AXY67699.1"/>
    <property type="molecule type" value="Genomic_DNA"/>
</dbReference>
<dbReference type="Proteomes" id="UP000261812">
    <property type="component" value="Chromosome"/>
</dbReference>
<protein>
    <submittedName>
        <fullName evidence="3">Uncharacterized protein</fullName>
    </submittedName>
</protein>
<feature type="transmembrane region" description="Helical" evidence="2">
    <location>
        <begin position="235"/>
        <end position="255"/>
    </location>
</feature>
<reference evidence="4" key="1">
    <citation type="submission" date="2018-09" db="EMBL/GenBank/DDBJ databases">
        <title>Complete genome sequence of thermophilic cyanobacteria strain Thermosynechococcus elongatus PKUAC-SCTE542.</title>
        <authorList>
            <person name="Liang Y."/>
            <person name="Tang J."/>
            <person name="Daroch M."/>
        </authorList>
    </citation>
    <scope>NUCLEOTIDE SEQUENCE [LARGE SCALE GENOMIC DNA]</scope>
    <source>
        <strain evidence="4">E542</strain>
    </source>
</reference>
<name>A0A3B7MAM6_9CYAN</name>
<evidence type="ECO:0000313" key="3">
    <source>
        <dbReference type="EMBL" id="AXY67699.1"/>
    </source>
</evidence>
<sequence length="270" mass="31013">MLQMSATGHTLVGTYALIGFTISGLSFLRAWVQRQYKGSVQCLKEECDRLHRIVSEQAQRIEGLKELVSRSEQERDRQHQEIEQLRSEVERLQNRCQELEDQQQQLQTQVSDYRQQVAELTSALNNSQAENEALRDNCDRYRQELETAYQRSSSLEEEYASQTATLTASLTTMEATCREKEAELAACHATVSDREREIEGLHHEIADLNQEVEQLQQTVEHLQTQKRGGNIYAQWLTWLSSTVAIAALVLNLGPWSPLWTAIYSHLPMFS</sequence>
<dbReference type="PANTHER" id="PTHR23159:SF31">
    <property type="entry name" value="CENTROSOME-ASSOCIATED PROTEIN CEP250 ISOFORM X1"/>
    <property type="match status" value="1"/>
</dbReference>
<dbReference type="AlphaFoldDB" id="A0A3B7MAM6"/>
<keyword evidence="2" id="KW-0812">Transmembrane</keyword>
<organism evidence="3 4">
    <name type="scientific">Thermosynechococcus sichuanensis E542</name>
    <dbReference type="NCBI Taxonomy" id="2016101"/>
    <lineage>
        <taxon>Bacteria</taxon>
        <taxon>Bacillati</taxon>
        <taxon>Cyanobacteriota</taxon>
        <taxon>Cyanophyceae</taxon>
        <taxon>Acaryochloridales</taxon>
        <taxon>Thermosynechococcaceae</taxon>
        <taxon>Thermosynechococcus</taxon>
        <taxon>Thermosynechococcus sichuanensis</taxon>
    </lineage>
</organism>